<dbReference type="GO" id="GO:0016604">
    <property type="term" value="C:nuclear body"/>
    <property type="evidence" value="ECO:0007669"/>
    <property type="project" value="TreeGrafter"/>
</dbReference>
<dbReference type="Pfam" id="PF13086">
    <property type="entry name" value="AAA_11"/>
    <property type="match status" value="1"/>
</dbReference>
<accession>A0AAD7CYS2</accession>
<keyword evidence="4" id="KW-0347">Helicase</keyword>
<dbReference type="GO" id="GO:0005524">
    <property type="term" value="F:ATP binding"/>
    <property type="evidence" value="ECO:0007669"/>
    <property type="project" value="UniProtKB-KW"/>
</dbReference>
<dbReference type="InterPro" id="IPR027417">
    <property type="entry name" value="P-loop_NTPase"/>
</dbReference>
<name>A0AAD7CYS2_MYCRO</name>
<feature type="region of interest" description="Disordered" evidence="6">
    <location>
        <begin position="813"/>
        <end position="932"/>
    </location>
</feature>
<dbReference type="Pfam" id="PF13087">
    <property type="entry name" value="AAA_12"/>
    <property type="match status" value="1"/>
</dbReference>
<dbReference type="InterPro" id="IPR041677">
    <property type="entry name" value="DNA2/NAM7_AAA_11"/>
</dbReference>
<evidence type="ECO:0000256" key="3">
    <source>
        <dbReference type="ARBA" id="ARBA00022801"/>
    </source>
</evidence>
<dbReference type="InterPro" id="IPR056474">
    <property type="entry name" value="SEN1_barrel"/>
</dbReference>
<sequence length="1744" mass="194780">MTGQAASSAIDQQLAILRDSPVDNGGASDAVLGTIFTYLMGVPPSQSDGRLHWFCRRATPTTIAAATFLIRLFAYSSALVEEWRIKFRNCLNGCAECVQGLQEVKATSKNTYFGAFPADILTGFYQSFETWELSTVLEDISGRALAATPPAICYRIVSNLTILKDPQIMTIIRNEPPTEPIDDWPFDPLPPGMLILLVDEQSSVRNWAERQASRCQVIPISRDRFSASHVTALEAIVVALDRVPSKGFSFAMDPHDLWSGFWSVLKLVPVEYLQTGIIYRVVKGHLHDTGPHFGHILHCFEFLTSRLGKSFWMEEGSEYPQIIFDSIKENSSFLELLLQPATSSAEHPLLSWCSVYLSAIEGQPAQGELFSGLYQQKGFPLITMSKVFDIHAATLVDVAFSSSYNTPAWTAARSAACRLNKTIMLHDTQAITRAIHSLCHALAKKNKIDESDLPLTGGPRIWSRTYQTLQASDGDGMAMIVEVLAQVAHLDCLTPKPFGFQRTEQLGVNRAMRNVWDGLRDAFARYTESSRSSSLLEFLQRPQVVQNVFVLLLSPIADIQLSAQGLVGLAFDVDGRHDCYRALLENHPDAALDGLFKALTVFTKYAITVPEACSLAKHLVRYLPDIVDILCSRPDGLFFSRHFLRPDDDTGPCARLPALWNCMNQAITVIFKRTPMWANYFENEEMTLWMRDALIYDRDLLAQFRVFETAANSRQDVREQMADDLQRVLPELTKWLRLSDEELLYQMFELLQSLLITFHETGVWPLEASLQKMTKHIQDARKDNTKSRLDSSRLNRLENTLALFDKTQLHPVAPKESKKLRKVDQSVDVKPLARSGGKASKNDFFTARDQQQLEGVDSFPTYRRNTAGPSKPRRSSEAPTLSTHSDDQSSSDEEESQLAGETQGAGTLASLSHMQRSPKMKRPPPPPRQIMRYDAPVQKNPIQLRLEKRAAEAKRYQRLKPDLSSLYKTILSWTYHHDGPRPPGPELKLSHVPADRFVDYPHYRRVFEPLLLLECWAQITQSKEEVGESYRFKINARQFIDDWVDLDMAFAGSVKKDWRLTESDVVLLQGGEASILGKVESYKTPMNRPIETRIRCVTKFDPGLSLDSEWQLTQVFSLSTINREYSALLGLPYYDLCPSILKPALPPIPTLKAEVVKKIMDLHRVNEPQAIAISSCLDTNGFSLIQGPPGTGKTSTIVALVMAFLARRPRRIPIPTGKNSKPEAPTSPQILICAPSNAAIDEIAHRIRDSDAFKTKGNNIVRLGAVKSMNQNIADISLDQLVDNKLDLGKDTGAASELAGLRAELEAVKALRKDKILELDSIIDNSARVTSLQDEITRLNSKRTSLAKRYDETKDKRIKESRGLDMSRRAFRLQILQGAHVICATLSGSGSDILQDLEIEMVIIDEASQAIELSALIPLKYQPKHSILVGDPQQLPPTVLSQEASFPPSIAQNIQYRMHPTISKLPSALFYQDRLKDGPDMAIKTEKPWHQDPKFGVYRFLDIKSVEEKSGRSVKNTAECRIAVALFARLRKAFASVDFDGHVGVISMYRAQIVELRRQFAKEFGSDVLQTVDFNTVDGFQGQEKTIIILSCVRAGPGLESIGFLSDVRRMNVALTRAKSSLFILGNAPTLSRSNEIWSSIISDARSRNSLVDVDFSYFSAPSTYVRRPASPTKAKRTVRFGNPARAQGRYRSPGVYESNTAIPASPSATTANRSTAIHATAANRSAAIHATAGPSERQPQEKV</sequence>
<evidence type="ECO:0000256" key="5">
    <source>
        <dbReference type="ARBA" id="ARBA00022840"/>
    </source>
</evidence>
<dbReference type="SMART" id="SM00382">
    <property type="entry name" value="AAA"/>
    <property type="match status" value="1"/>
</dbReference>
<feature type="compositionally biased region" description="Basic and acidic residues" evidence="6">
    <location>
        <begin position="813"/>
        <end position="827"/>
    </location>
</feature>
<keyword evidence="3" id="KW-0378">Hydrolase</keyword>
<dbReference type="GO" id="GO:0005694">
    <property type="term" value="C:chromosome"/>
    <property type="evidence" value="ECO:0007669"/>
    <property type="project" value="UniProtKB-ARBA"/>
</dbReference>
<feature type="compositionally biased region" description="Low complexity" evidence="6">
    <location>
        <begin position="1699"/>
        <end position="1713"/>
    </location>
</feature>
<dbReference type="PANTHER" id="PTHR10887:SF495">
    <property type="entry name" value="HELICASE SENATAXIN ISOFORM X1-RELATED"/>
    <property type="match status" value="1"/>
</dbReference>
<dbReference type="GO" id="GO:0004386">
    <property type="term" value="F:helicase activity"/>
    <property type="evidence" value="ECO:0007669"/>
    <property type="project" value="UniProtKB-KW"/>
</dbReference>
<dbReference type="CDD" id="cd18042">
    <property type="entry name" value="DEXXQc_SETX"/>
    <property type="match status" value="1"/>
</dbReference>
<evidence type="ECO:0000259" key="7">
    <source>
        <dbReference type="SMART" id="SM00382"/>
    </source>
</evidence>
<evidence type="ECO:0000256" key="4">
    <source>
        <dbReference type="ARBA" id="ARBA00022806"/>
    </source>
</evidence>
<evidence type="ECO:0000313" key="9">
    <source>
        <dbReference type="Proteomes" id="UP001221757"/>
    </source>
</evidence>
<dbReference type="InterPro" id="IPR041679">
    <property type="entry name" value="DNA2/NAM7-like_C"/>
</dbReference>
<proteinExistence type="inferred from homology"/>
<dbReference type="GO" id="GO:0006369">
    <property type="term" value="P:termination of RNA polymerase II transcription"/>
    <property type="evidence" value="ECO:0007669"/>
    <property type="project" value="TreeGrafter"/>
</dbReference>
<dbReference type="FunFam" id="3.40.50.300:FF:000326">
    <property type="entry name" value="P-loop containing nucleoside triphosphate hydrolase"/>
    <property type="match status" value="1"/>
</dbReference>
<keyword evidence="9" id="KW-1185">Reference proteome</keyword>
<gene>
    <name evidence="8" type="ORF">B0H17DRAFT_1141929</name>
</gene>
<dbReference type="InterPro" id="IPR045055">
    <property type="entry name" value="DNA2/NAM7-like"/>
</dbReference>
<dbReference type="InterPro" id="IPR024481">
    <property type="entry name" value="Helicase_Sen1_N"/>
</dbReference>
<evidence type="ECO:0000256" key="6">
    <source>
        <dbReference type="SAM" id="MobiDB-lite"/>
    </source>
</evidence>
<dbReference type="Gene3D" id="3.40.50.300">
    <property type="entry name" value="P-loop containing nucleotide triphosphate hydrolases"/>
    <property type="match status" value="2"/>
</dbReference>
<dbReference type="SUPFAM" id="SSF52540">
    <property type="entry name" value="P-loop containing nucleoside triphosphate hydrolases"/>
    <property type="match status" value="1"/>
</dbReference>
<dbReference type="Pfam" id="PF12726">
    <property type="entry name" value="SEN1_N"/>
    <property type="match status" value="2"/>
</dbReference>
<dbReference type="GO" id="GO:0016787">
    <property type="term" value="F:hydrolase activity"/>
    <property type="evidence" value="ECO:0007669"/>
    <property type="project" value="UniProtKB-KW"/>
</dbReference>
<organism evidence="8 9">
    <name type="scientific">Mycena rosella</name>
    <name type="common">Pink bonnet</name>
    <name type="synonym">Agaricus rosellus</name>
    <dbReference type="NCBI Taxonomy" id="1033263"/>
    <lineage>
        <taxon>Eukaryota</taxon>
        <taxon>Fungi</taxon>
        <taxon>Dikarya</taxon>
        <taxon>Basidiomycota</taxon>
        <taxon>Agaricomycotina</taxon>
        <taxon>Agaricomycetes</taxon>
        <taxon>Agaricomycetidae</taxon>
        <taxon>Agaricales</taxon>
        <taxon>Marasmiineae</taxon>
        <taxon>Mycenaceae</taxon>
        <taxon>Mycena</taxon>
    </lineage>
</organism>
<reference evidence="8" key="1">
    <citation type="submission" date="2023-03" db="EMBL/GenBank/DDBJ databases">
        <title>Massive genome expansion in bonnet fungi (Mycena s.s.) driven by repeated elements and novel gene families across ecological guilds.</title>
        <authorList>
            <consortium name="Lawrence Berkeley National Laboratory"/>
            <person name="Harder C.B."/>
            <person name="Miyauchi S."/>
            <person name="Viragh M."/>
            <person name="Kuo A."/>
            <person name="Thoen E."/>
            <person name="Andreopoulos B."/>
            <person name="Lu D."/>
            <person name="Skrede I."/>
            <person name="Drula E."/>
            <person name="Henrissat B."/>
            <person name="Morin E."/>
            <person name="Kohler A."/>
            <person name="Barry K."/>
            <person name="LaButti K."/>
            <person name="Morin E."/>
            <person name="Salamov A."/>
            <person name="Lipzen A."/>
            <person name="Mereny Z."/>
            <person name="Hegedus B."/>
            <person name="Baldrian P."/>
            <person name="Stursova M."/>
            <person name="Weitz H."/>
            <person name="Taylor A."/>
            <person name="Grigoriev I.V."/>
            <person name="Nagy L.G."/>
            <person name="Martin F."/>
            <person name="Kauserud H."/>
        </authorList>
    </citation>
    <scope>NUCLEOTIDE SEQUENCE</scope>
    <source>
        <strain evidence="8">CBHHK067</strain>
    </source>
</reference>
<comment type="caution">
    <text evidence="8">The sequence shown here is derived from an EMBL/GenBank/DDBJ whole genome shotgun (WGS) entry which is preliminary data.</text>
</comment>
<dbReference type="PANTHER" id="PTHR10887">
    <property type="entry name" value="DNA2/NAM7 HELICASE FAMILY"/>
    <property type="match status" value="1"/>
</dbReference>
<comment type="similarity">
    <text evidence="1">Belongs to the DNA2/NAM7 helicase family.</text>
</comment>
<evidence type="ECO:0000256" key="2">
    <source>
        <dbReference type="ARBA" id="ARBA00022741"/>
    </source>
</evidence>
<dbReference type="InterPro" id="IPR047187">
    <property type="entry name" value="SF1_C_Upf1"/>
</dbReference>
<protein>
    <submittedName>
        <fullName evidence="8">SEN1 N terminal-domain-containing protein</fullName>
    </submittedName>
</protein>
<dbReference type="CDD" id="cd18808">
    <property type="entry name" value="SF1_C_Upf1"/>
    <property type="match status" value="1"/>
</dbReference>
<dbReference type="EMBL" id="JARKIE010000183">
    <property type="protein sequence ID" value="KAJ7670210.1"/>
    <property type="molecule type" value="Genomic_DNA"/>
</dbReference>
<dbReference type="GO" id="GO:0001147">
    <property type="term" value="F:transcription termination site sequence-specific DNA binding"/>
    <property type="evidence" value="ECO:0007669"/>
    <property type="project" value="TreeGrafter"/>
</dbReference>
<feature type="domain" description="AAA+ ATPase" evidence="7">
    <location>
        <begin position="1179"/>
        <end position="1405"/>
    </location>
</feature>
<keyword evidence="2" id="KW-0547">Nucleotide-binding</keyword>
<dbReference type="Pfam" id="PF23576">
    <property type="entry name" value="SEN1_barrel"/>
    <property type="match status" value="1"/>
</dbReference>
<evidence type="ECO:0000256" key="1">
    <source>
        <dbReference type="ARBA" id="ARBA00007913"/>
    </source>
</evidence>
<keyword evidence="5" id="KW-0067">ATP-binding</keyword>
<feature type="region of interest" description="Disordered" evidence="6">
    <location>
        <begin position="1667"/>
        <end position="1744"/>
    </location>
</feature>
<dbReference type="InterPro" id="IPR003593">
    <property type="entry name" value="AAA+_ATPase"/>
</dbReference>
<evidence type="ECO:0000313" key="8">
    <source>
        <dbReference type="EMBL" id="KAJ7670210.1"/>
    </source>
</evidence>
<dbReference type="Proteomes" id="UP001221757">
    <property type="component" value="Unassembled WGS sequence"/>
</dbReference>